<feature type="compositionally biased region" description="Low complexity" evidence="1">
    <location>
        <begin position="167"/>
        <end position="178"/>
    </location>
</feature>
<dbReference type="InterPro" id="IPR001202">
    <property type="entry name" value="WW_dom"/>
</dbReference>
<protein>
    <recommendedName>
        <fullName evidence="2">WW domain-containing protein</fullName>
    </recommendedName>
</protein>
<dbReference type="InterPro" id="IPR036020">
    <property type="entry name" value="WW_dom_sf"/>
</dbReference>
<feature type="compositionally biased region" description="Polar residues" evidence="1">
    <location>
        <begin position="179"/>
        <end position="191"/>
    </location>
</feature>
<keyword evidence="4" id="KW-1185">Reference proteome</keyword>
<evidence type="ECO:0000256" key="1">
    <source>
        <dbReference type="SAM" id="MobiDB-lite"/>
    </source>
</evidence>
<name>A0AAF0DDC5_9EURO</name>
<dbReference type="Gene3D" id="2.20.70.10">
    <property type="match status" value="1"/>
</dbReference>
<dbReference type="Proteomes" id="UP001219355">
    <property type="component" value="Chromosome 1"/>
</dbReference>
<dbReference type="PROSITE" id="PS50020">
    <property type="entry name" value="WW_DOMAIN_2"/>
    <property type="match status" value="1"/>
</dbReference>
<reference evidence="3" key="1">
    <citation type="submission" date="2023-03" db="EMBL/GenBank/DDBJ databases">
        <title>Emydomyces testavorans Genome Sequence.</title>
        <authorList>
            <person name="Hoyer L."/>
        </authorList>
    </citation>
    <scope>NUCLEOTIDE SEQUENCE</scope>
    <source>
        <strain evidence="3">16-2883</strain>
    </source>
</reference>
<feature type="region of interest" description="Disordered" evidence="1">
    <location>
        <begin position="1"/>
        <end position="28"/>
    </location>
</feature>
<feature type="region of interest" description="Disordered" evidence="1">
    <location>
        <begin position="333"/>
        <end position="450"/>
    </location>
</feature>
<feature type="domain" description="WW" evidence="2">
    <location>
        <begin position="22"/>
        <end position="56"/>
    </location>
</feature>
<feature type="compositionally biased region" description="Polar residues" evidence="1">
    <location>
        <begin position="110"/>
        <end position="142"/>
    </location>
</feature>
<sequence>MSPKASRVRSPADVGGPSTSPPPLPEGWLAQWEGTLRKWYFVQPATGKSQWEVPTEPFIPTPSSTPHSVASPGPYHAPRAGSLAPSETEAASREFQELRSGKWSTGGAFSVSTPGSQRTPTLSGTPTLSEQMHSSRPSSQGILGQVASDLANRANSDEMVDVQQTGTPSRYTYSPSYSQVQGQLSDATMRQETSHLRNEKTGAGTSFTPQNPGSVYSTSDHSQIPHGTSTSTNMSSVSLMSQSHGDNQPARAQPMVGAAMDPGSQYQHFPGQTPPAQQGMMPYPNQAHQQSDPYYHKGSVPVLGGQFPPRASPASQPKENVFTVIHPDPYAAPLFPTRYSDAERQRRQHAGMQTGHGGHTPPGQSYQVPPGGGHARNISPSQAAPGYSQYDQYALRSGQRQPNQGSGPPWEYDRSQMDSQGHARNTPPQPQQPQHYRTDSGKYSGGWGRS</sequence>
<evidence type="ECO:0000313" key="4">
    <source>
        <dbReference type="Proteomes" id="UP001219355"/>
    </source>
</evidence>
<organism evidence="3 4">
    <name type="scientific">Emydomyces testavorans</name>
    <dbReference type="NCBI Taxonomy" id="2070801"/>
    <lineage>
        <taxon>Eukaryota</taxon>
        <taxon>Fungi</taxon>
        <taxon>Dikarya</taxon>
        <taxon>Ascomycota</taxon>
        <taxon>Pezizomycotina</taxon>
        <taxon>Eurotiomycetes</taxon>
        <taxon>Eurotiomycetidae</taxon>
        <taxon>Onygenales</taxon>
        <taxon>Nannizziopsiaceae</taxon>
        <taxon>Emydomyces</taxon>
    </lineage>
</organism>
<accession>A0AAF0DDC5</accession>
<feature type="compositionally biased region" description="Basic and acidic residues" evidence="1">
    <location>
        <begin position="90"/>
        <end position="100"/>
    </location>
</feature>
<dbReference type="EMBL" id="CP120627">
    <property type="protein sequence ID" value="WEW56372.1"/>
    <property type="molecule type" value="Genomic_DNA"/>
</dbReference>
<dbReference type="PROSITE" id="PS01159">
    <property type="entry name" value="WW_DOMAIN_1"/>
    <property type="match status" value="1"/>
</dbReference>
<dbReference type="SMART" id="SM00456">
    <property type="entry name" value="WW"/>
    <property type="match status" value="1"/>
</dbReference>
<dbReference type="AlphaFoldDB" id="A0AAF0DDC5"/>
<proteinExistence type="predicted"/>
<feature type="compositionally biased region" description="Polar residues" evidence="1">
    <location>
        <begin position="203"/>
        <end position="246"/>
    </location>
</feature>
<evidence type="ECO:0000259" key="2">
    <source>
        <dbReference type="PROSITE" id="PS50020"/>
    </source>
</evidence>
<feature type="region of interest" description="Disordered" evidence="1">
    <location>
        <begin position="159"/>
        <end position="317"/>
    </location>
</feature>
<dbReference type="SUPFAM" id="SSF51045">
    <property type="entry name" value="WW domain"/>
    <property type="match status" value="1"/>
</dbReference>
<gene>
    <name evidence="3" type="ORF">PRK78_001815</name>
</gene>
<evidence type="ECO:0000313" key="3">
    <source>
        <dbReference type="EMBL" id="WEW56372.1"/>
    </source>
</evidence>
<feature type="region of interest" description="Disordered" evidence="1">
    <location>
        <begin position="47"/>
        <end position="142"/>
    </location>
</feature>